<evidence type="ECO:0000313" key="3">
    <source>
        <dbReference type="Proteomes" id="UP000188320"/>
    </source>
</evidence>
<organism evidence="2 3">
    <name type="scientific">Zancudomyces culisetae</name>
    <name type="common">Gut fungus</name>
    <name type="synonym">Smittium culisetae</name>
    <dbReference type="NCBI Taxonomy" id="1213189"/>
    <lineage>
        <taxon>Eukaryota</taxon>
        <taxon>Fungi</taxon>
        <taxon>Fungi incertae sedis</taxon>
        <taxon>Zoopagomycota</taxon>
        <taxon>Kickxellomycotina</taxon>
        <taxon>Harpellomycetes</taxon>
        <taxon>Harpellales</taxon>
        <taxon>Legeriomycetaceae</taxon>
        <taxon>Zancudomyces</taxon>
    </lineage>
</organism>
<keyword evidence="3" id="KW-1185">Reference proteome</keyword>
<gene>
    <name evidence="2" type="ORF">AX774_g2698</name>
</gene>
<dbReference type="EMBL" id="LSSK01000312">
    <property type="protein sequence ID" value="OMH83793.1"/>
    <property type="molecule type" value="Genomic_DNA"/>
</dbReference>
<reference evidence="3" key="1">
    <citation type="submission" date="2017-01" db="EMBL/GenBank/DDBJ databases">
        <authorList>
            <person name="Wang Y."/>
            <person name="White M."/>
            <person name="Kvist S."/>
            <person name="Moncalvo J.-M."/>
        </authorList>
    </citation>
    <scope>NUCLEOTIDE SEQUENCE [LARGE SCALE GENOMIC DNA]</scope>
    <source>
        <strain evidence="3">COL-18-3</strain>
    </source>
</reference>
<name>A0A1R1PSC3_ZANCU</name>
<dbReference type="Proteomes" id="UP000188320">
    <property type="component" value="Unassembled WGS sequence"/>
</dbReference>
<dbReference type="AlphaFoldDB" id="A0A1R1PSC3"/>
<feature type="compositionally biased region" description="Polar residues" evidence="1">
    <location>
        <begin position="53"/>
        <end position="63"/>
    </location>
</feature>
<protein>
    <submittedName>
        <fullName evidence="2">Uncharacterized protein</fullName>
    </submittedName>
</protein>
<accession>A0A1R1PSC3</accession>
<sequence length="108" mass="11757">MLNSVGSHQSIKVRVLEGTIGDLREDMFNGDTIDENKGTVKLTPLAPIIHNSHPQVLDSSSSFRFPLPGLIRDGEENSSTTSLLEKDQQKTEPDSQSGPSNPPMSVKK</sequence>
<feature type="region of interest" description="Disordered" evidence="1">
    <location>
        <begin position="53"/>
        <end position="108"/>
    </location>
</feature>
<proteinExistence type="predicted"/>
<evidence type="ECO:0000313" key="2">
    <source>
        <dbReference type="EMBL" id="OMH83793.1"/>
    </source>
</evidence>
<comment type="caution">
    <text evidence="2">The sequence shown here is derived from an EMBL/GenBank/DDBJ whole genome shotgun (WGS) entry which is preliminary data.</text>
</comment>
<feature type="compositionally biased region" description="Basic and acidic residues" evidence="1">
    <location>
        <begin position="84"/>
        <end position="93"/>
    </location>
</feature>
<evidence type="ECO:0000256" key="1">
    <source>
        <dbReference type="SAM" id="MobiDB-lite"/>
    </source>
</evidence>